<evidence type="ECO:0000256" key="2">
    <source>
        <dbReference type="ARBA" id="ARBA00022729"/>
    </source>
</evidence>
<feature type="domain" description="NodB homology" evidence="3">
    <location>
        <begin position="41"/>
        <end position="217"/>
    </location>
</feature>
<dbReference type="Proteomes" id="UP000198504">
    <property type="component" value="Unassembled WGS sequence"/>
</dbReference>
<accession>A0A1H9DI14</accession>
<name>A0A1H9DI14_9ACTN</name>
<comment type="subcellular location">
    <subcellularLocation>
        <location evidence="1">Secreted</location>
    </subcellularLocation>
</comment>
<reference evidence="5" key="1">
    <citation type="submission" date="2016-10" db="EMBL/GenBank/DDBJ databases">
        <authorList>
            <person name="Varghese N."/>
            <person name="Submissions S."/>
        </authorList>
    </citation>
    <scope>NUCLEOTIDE SEQUENCE [LARGE SCALE GENOMIC DNA]</scope>
    <source>
        <strain evidence="5">CGMCC 4.6856</strain>
    </source>
</reference>
<protein>
    <submittedName>
        <fullName evidence="4">Polysaccharide deacetylase</fullName>
    </submittedName>
</protein>
<dbReference type="STRING" id="1036181.SAMN05421756_102530"/>
<dbReference type="InterPro" id="IPR011330">
    <property type="entry name" value="Glyco_hydro/deAcase_b/a-brl"/>
</dbReference>
<dbReference type="AlphaFoldDB" id="A0A1H9DI14"/>
<dbReference type="GO" id="GO:0005576">
    <property type="term" value="C:extracellular region"/>
    <property type="evidence" value="ECO:0007669"/>
    <property type="project" value="UniProtKB-SubCell"/>
</dbReference>
<dbReference type="PANTHER" id="PTHR34216">
    <property type="match status" value="1"/>
</dbReference>
<dbReference type="GO" id="GO:0005975">
    <property type="term" value="P:carbohydrate metabolic process"/>
    <property type="evidence" value="ECO:0007669"/>
    <property type="project" value="InterPro"/>
</dbReference>
<sequence>MIHLCFHGVGVPVREREPGESRYWISRELFARVLDEVDGRDDVRLSFDDGNRSDVETALDAVLAHGRTATFFVIAGRLDRPDSLSAGDVRALRDAGMTIGTHGMDHVPWRGLSPADEQRELVDARQVLAEVVGASVDEAAFPLGRYERASLTTLRRLGYRHVFTSDRQPSEPGSWLQHRFSLRSDDTLEGLRAEVLTTQPRPRLAFGRIKTAVKRLR</sequence>
<dbReference type="SUPFAM" id="SSF88713">
    <property type="entry name" value="Glycoside hydrolase/deacetylase"/>
    <property type="match status" value="1"/>
</dbReference>
<keyword evidence="5" id="KW-1185">Reference proteome</keyword>
<evidence type="ECO:0000313" key="5">
    <source>
        <dbReference type="Proteomes" id="UP000198504"/>
    </source>
</evidence>
<dbReference type="PANTHER" id="PTHR34216:SF3">
    <property type="entry name" value="POLY-BETA-1,6-N-ACETYL-D-GLUCOSAMINE N-DEACETYLASE"/>
    <property type="match status" value="1"/>
</dbReference>
<dbReference type="Pfam" id="PF01522">
    <property type="entry name" value="Polysacc_deac_1"/>
    <property type="match status" value="1"/>
</dbReference>
<keyword evidence="2" id="KW-0732">Signal</keyword>
<evidence type="ECO:0000256" key="1">
    <source>
        <dbReference type="ARBA" id="ARBA00004613"/>
    </source>
</evidence>
<organism evidence="4 5">
    <name type="scientific">Microlunatus flavus</name>
    <dbReference type="NCBI Taxonomy" id="1036181"/>
    <lineage>
        <taxon>Bacteria</taxon>
        <taxon>Bacillati</taxon>
        <taxon>Actinomycetota</taxon>
        <taxon>Actinomycetes</taxon>
        <taxon>Propionibacteriales</taxon>
        <taxon>Propionibacteriaceae</taxon>
        <taxon>Microlunatus</taxon>
    </lineage>
</organism>
<dbReference type="Gene3D" id="3.20.20.370">
    <property type="entry name" value="Glycoside hydrolase/deacetylase"/>
    <property type="match status" value="1"/>
</dbReference>
<dbReference type="EMBL" id="FOFA01000002">
    <property type="protein sequence ID" value="SEQ12413.1"/>
    <property type="molecule type" value="Genomic_DNA"/>
</dbReference>
<dbReference type="InterPro" id="IPR051398">
    <property type="entry name" value="Polysacch_Deacetylase"/>
</dbReference>
<gene>
    <name evidence="4" type="ORF">SAMN05421756_102530</name>
</gene>
<dbReference type="CDD" id="cd10918">
    <property type="entry name" value="CE4_NodB_like_5s_6s"/>
    <property type="match status" value="1"/>
</dbReference>
<dbReference type="GO" id="GO:0016810">
    <property type="term" value="F:hydrolase activity, acting on carbon-nitrogen (but not peptide) bonds"/>
    <property type="evidence" value="ECO:0007669"/>
    <property type="project" value="InterPro"/>
</dbReference>
<dbReference type="RefSeq" id="WP_091178376.1">
    <property type="nucleotide sequence ID" value="NZ_FOFA01000002.1"/>
</dbReference>
<dbReference type="InterPro" id="IPR002509">
    <property type="entry name" value="NODB_dom"/>
</dbReference>
<evidence type="ECO:0000313" key="4">
    <source>
        <dbReference type="EMBL" id="SEQ12413.1"/>
    </source>
</evidence>
<evidence type="ECO:0000259" key="3">
    <source>
        <dbReference type="PROSITE" id="PS51677"/>
    </source>
</evidence>
<dbReference type="PROSITE" id="PS51677">
    <property type="entry name" value="NODB"/>
    <property type="match status" value="1"/>
</dbReference>
<proteinExistence type="predicted"/>
<dbReference type="OrthoDB" id="9763050at2"/>